<comment type="subcellular location">
    <subcellularLocation>
        <location evidence="1">Membrane</location>
        <topology evidence="1">Single-pass type IV membrane protein</topology>
    </subcellularLocation>
</comment>
<organism evidence="11 12">
    <name type="scientific">Cytospora schulzeri</name>
    <dbReference type="NCBI Taxonomy" id="448051"/>
    <lineage>
        <taxon>Eukaryota</taxon>
        <taxon>Fungi</taxon>
        <taxon>Dikarya</taxon>
        <taxon>Ascomycota</taxon>
        <taxon>Pezizomycotina</taxon>
        <taxon>Sordariomycetes</taxon>
        <taxon>Sordariomycetidae</taxon>
        <taxon>Diaporthales</taxon>
        <taxon>Cytosporaceae</taxon>
        <taxon>Cytospora</taxon>
    </lineage>
</organism>
<dbReference type="AlphaFoldDB" id="A0A423WMZ5"/>
<dbReference type="SMART" id="SM00397">
    <property type="entry name" value="t_SNARE"/>
    <property type="match status" value="1"/>
</dbReference>
<feature type="domain" description="T-SNARE coiled-coil homology" evidence="10">
    <location>
        <begin position="290"/>
        <end position="352"/>
    </location>
</feature>
<keyword evidence="12" id="KW-1185">Reference proteome</keyword>
<keyword evidence="6" id="KW-1133">Transmembrane helix</keyword>
<evidence type="ECO:0000256" key="3">
    <source>
        <dbReference type="ARBA" id="ARBA00022448"/>
    </source>
</evidence>
<keyword evidence="8" id="KW-0472">Membrane</keyword>
<dbReference type="GO" id="GO:0005783">
    <property type="term" value="C:endoplasmic reticulum"/>
    <property type="evidence" value="ECO:0007669"/>
    <property type="project" value="TreeGrafter"/>
</dbReference>
<gene>
    <name evidence="11" type="ORF">VMCG_05109</name>
</gene>
<dbReference type="STRING" id="356882.A0A423WMZ5"/>
<name>A0A423WMZ5_9PEZI</name>
<dbReference type="Proteomes" id="UP000283895">
    <property type="component" value="Unassembled WGS sequence"/>
</dbReference>
<accession>A0A423WMZ5</accession>
<evidence type="ECO:0000313" key="11">
    <source>
        <dbReference type="EMBL" id="ROW04566.1"/>
    </source>
</evidence>
<sequence length="381" mass="42133">MEVTVTFNELLKARSASACRGTLPDIDRIDGYLKEAFSINRDILNLHNELSHIRQAYLSTAAAPRKTQMRNNYNNKSGGGAGSQDNKPVYLTDADRNAVDKMAKESLQRLEMRIRILEDEEARRHDAAERLIKKKYGGGLRALTSWAAGGALGATGADTTKSPEHAEAVKTERQILVHRGTIIGYLREKLNVISKLQGGMMETRLSREMEKNRSILAKARGSQLPPALAKEFGFDSGSGSGSSSGSGPGPKAYASGVPLDEEESQRRQAEDLDLTDEQKQMFEKDNQDMLKHYNTALDKVRTVEKSIVEISELQQMLAENLTMQSAHIDQLVADAERTEENVGGGNKELKKASQRKFSQARLTFYAASALCTFLVVWDLII</sequence>
<dbReference type="PANTHER" id="PTHR15959">
    <property type="entry name" value="SYNTAXIN-18"/>
    <property type="match status" value="1"/>
</dbReference>
<keyword evidence="5" id="KW-0653">Protein transport</keyword>
<evidence type="ECO:0000256" key="1">
    <source>
        <dbReference type="ARBA" id="ARBA00004211"/>
    </source>
</evidence>
<comment type="caution">
    <text evidence="11">The sequence shown here is derived from an EMBL/GenBank/DDBJ whole genome shotgun (WGS) entry which is preliminary data.</text>
</comment>
<dbReference type="Gene3D" id="1.20.5.110">
    <property type="match status" value="1"/>
</dbReference>
<feature type="compositionally biased region" description="Gly residues" evidence="9">
    <location>
        <begin position="236"/>
        <end position="248"/>
    </location>
</feature>
<dbReference type="GO" id="GO:0015031">
    <property type="term" value="P:protein transport"/>
    <property type="evidence" value="ECO:0007669"/>
    <property type="project" value="UniProtKB-KW"/>
</dbReference>
<evidence type="ECO:0000256" key="8">
    <source>
        <dbReference type="ARBA" id="ARBA00023136"/>
    </source>
</evidence>
<feature type="compositionally biased region" description="Basic and acidic residues" evidence="9">
    <location>
        <begin position="264"/>
        <end position="276"/>
    </location>
</feature>
<evidence type="ECO:0000256" key="2">
    <source>
        <dbReference type="ARBA" id="ARBA00009063"/>
    </source>
</evidence>
<comment type="similarity">
    <text evidence="2">Belongs to the syntaxin family.</text>
</comment>
<keyword evidence="3" id="KW-0813">Transport</keyword>
<dbReference type="EMBL" id="LKEA01000014">
    <property type="protein sequence ID" value="ROW04566.1"/>
    <property type="molecule type" value="Genomic_DNA"/>
</dbReference>
<proteinExistence type="inferred from homology"/>
<dbReference type="InterPro" id="IPR000727">
    <property type="entry name" value="T_SNARE_dom"/>
</dbReference>
<dbReference type="OrthoDB" id="342981at2759"/>
<evidence type="ECO:0000256" key="6">
    <source>
        <dbReference type="ARBA" id="ARBA00022989"/>
    </source>
</evidence>
<evidence type="ECO:0000256" key="7">
    <source>
        <dbReference type="ARBA" id="ARBA00023054"/>
    </source>
</evidence>
<feature type="region of interest" description="Disordered" evidence="9">
    <location>
        <begin position="227"/>
        <end position="276"/>
    </location>
</feature>
<dbReference type="SUPFAM" id="SSF58038">
    <property type="entry name" value="SNARE fusion complex"/>
    <property type="match status" value="1"/>
</dbReference>
<feature type="region of interest" description="Disordered" evidence="9">
    <location>
        <begin position="64"/>
        <end position="89"/>
    </location>
</feature>
<reference evidence="11 12" key="1">
    <citation type="submission" date="2015-09" db="EMBL/GenBank/DDBJ databases">
        <title>Host preference determinants of Valsa canker pathogens revealed by comparative genomics.</title>
        <authorList>
            <person name="Yin Z."/>
            <person name="Huang L."/>
        </authorList>
    </citation>
    <scope>NUCLEOTIDE SEQUENCE [LARGE SCALE GENOMIC DNA]</scope>
    <source>
        <strain evidence="11 12">03-1</strain>
    </source>
</reference>
<dbReference type="GO" id="GO:0031201">
    <property type="term" value="C:SNARE complex"/>
    <property type="evidence" value="ECO:0007669"/>
    <property type="project" value="TreeGrafter"/>
</dbReference>
<keyword evidence="7" id="KW-0175">Coiled coil</keyword>
<evidence type="ECO:0000313" key="12">
    <source>
        <dbReference type="Proteomes" id="UP000283895"/>
    </source>
</evidence>
<dbReference type="GO" id="GO:0006890">
    <property type="term" value="P:retrograde vesicle-mediated transport, Golgi to endoplasmic reticulum"/>
    <property type="evidence" value="ECO:0007669"/>
    <property type="project" value="TreeGrafter"/>
</dbReference>
<dbReference type="PANTHER" id="PTHR15959:SF0">
    <property type="entry name" value="SYNTAXIN-18"/>
    <property type="match status" value="1"/>
</dbReference>
<keyword evidence="4" id="KW-0812">Transmembrane</keyword>
<dbReference type="CDD" id="cd15850">
    <property type="entry name" value="SNARE_syntaxin18"/>
    <property type="match status" value="1"/>
</dbReference>
<evidence type="ECO:0000256" key="9">
    <source>
        <dbReference type="SAM" id="MobiDB-lite"/>
    </source>
</evidence>
<evidence type="ECO:0000256" key="5">
    <source>
        <dbReference type="ARBA" id="ARBA00022927"/>
    </source>
</evidence>
<dbReference type="PROSITE" id="PS50192">
    <property type="entry name" value="T_SNARE"/>
    <property type="match status" value="1"/>
</dbReference>
<evidence type="ECO:0000259" key="10">
    <source>
        <dbReference type="PROSITE" id="PS50192"/>
    </source>
</evidence>
<evidence type="ECO:0000256" key="4">
    <source>
        <dbReference type="ARBA" id="ARBA00022692"/>
    </source>
</evidence>
<protein>
    <recommendedName>
        <fullName evidence="10">t-SNARE coiled-coil homology domain-containing protein</fullName>
    </recommendedName>
</protein>